<dbReference type="Proteomes" id="UP000235145">
    <property type="component" value="Unassembled WGS sequence"/>
</dbReference>
<feature type="region of interest" description="Disordered" evidence="2">
    <location>
        <begin position="156"/>
        <end position="176"/>
    </location>
</feature>
<gene>
    <name evidence="3" type="ORF">LSAT_V11C900494450</name>
</gene>
<evidence type="ECO:0000313" key="3">
    <source>
        <dbReference type="EMBL" id="KAJ0188022.1"/>
    </source>
</evidence>
<evidence type="ECO:0000313" key="4">
    <source>
        <dbReference type="Proteomes" id="UP000235145"/>
    </source>
</evidence>
<proteinExistence type="inferred from homology"/>
<keyword evidence="4" id="KW-1185">Reference proteome</keyword>
<dbReference type="EMBL" id="NBSK02000009">
    <property type="protein sequence ID" value="KAJ0188022.1"/>
    <property type="molecule type" value="Genomic_DNA"/>
</dbReference>
<evidence type="ECO:0000256" key="1">
    <source>
        <dbReference type="ARBA" id="ARBA00011047"/>
    </source>
</evidence>
<dbReference type="AlphaFoldDB" id="A0A9R1UJ17"/>
<dbReference type="Pfam" id="PF07065">
    <property type="entry name" value="D123"/>
    <property type="match status" value="1"/>
</dbReference>
<comment type="caution">
    <text evidence="3">The sequence shown here is derived from an EMBL/GenBank/DDBJ whole genome shotgun (WGS) entry which is preliminary data.</text>
</comment>
<accession>A0A9R1UJ17</accession>
<dbReference type="InterPro" id="IPR009772">
    <property type="entry name" value="CDC123"/>
</dbReference>
<name>A0A9R1UJ17_LACSA</name>
<evidence type="ECO:0008006" key="5">
    <source>
        <dbReference type="Google" id="ProtNLM"/>
    </source>
</evidence>
<dbReference type="PANTHER" id="PTHR15323">
    <property type="entry name" value="D123 PROTEIN"/>
    <property type="match status" value="1"/>
</dbReference>
<dbReference type="GO" id="GO:0005737">
    <property type="term" value="C:cytoplasm"/>
    <property type="evidence" value="ECO:0000318"/>
    <property type="project" value="GO_Central"/>
</dbReference>
<reference evidence="3 4" key="1">
    <citation type="journal article" date="2017" name="Nat. Commun.">
        <title>Genome assembly with in vitro proximity ligation data and whole-genome triplication in lettuce.</title>
        <authorList>
            <person name="Reyes-Chin-Wo S."/>
            <person name="Wang Z."/>
            <person name="Yang X."/>
            <person name="Kozik A."/>
            <person name="Arikit S."/>
            <person name="Song C."/>
            <person name="Xia L."/>
            <person name="Froenicke L."/>
            <person name="Lavelle D.O."/>
            <person name="Truco M.J."/>
            <person name="Xia R."/>
            <person name="Zhu S."/>
            <person name="Xu C."/>
            <person name="Xu H."/>
            <person name="Xu X."/>
            <person name="Cox K."/>
            <person name="Korf I."/>
            <person name="Meyers B.C."/>
            <person name="Michelmore R.W."/>
        </authorList>
    </citation>
    <scope>NUCLEOTIDE SEQUENCE [LARGE SCALE GENOMIC DNA]</scope>
    <source>
        <strain evidence="4">cv. Salinas</strain>
        <tissue evidence="3">Seedlings</tissue>
    </source>
</reference>
<comment type="similarity">
    <text evidence="1">Belongs to the CDC123 family.</text>
</comment>
<protein>
    <recommendedName>
        <fullName evidence="5">Cell division cycle protein 123 homolog</fullName>
    </recommendedName>
</protein>
<sequence>MCATDVLGGIVELREGVNSDARYDTRSPLSSPTFAPHQLEVLFRLTAVAALLRSPLLSLHSPPAPTPPAAASDLKIDQEIRKMKEEEVNRCQIQEWYQKFKSTTIKTIIHELPESFIQYLLDDSGPFLLPLSISNSDALPNRIHNSEDQQDYIISQEQESDDESEQPPPPPSFPELESQINESIKTLGGAIFPKLNWTSPKDSAWISSTGTLKCTSFTEIAPLLKSSDSLVHDLCHAYDLCNDCNTPRPDRFFLALRKWYPSLHPEMEFRCFVRNRILVGISQREVTGFYPILIEKKHELETGIKKFYIENVSMRFESESYTFDVYVRTDGEVKLLDFNPWCAFTLPLLFTWPELESESEPESVRGGMEFRIVESECGVRPGLKTAVPYDYLDTSEGSGWDQFLRNADHEFRRQTKFRTRGPSNLYDNLDEYLHKVNNNMQEQPTPMMFDSFRSMLDVLMTRREEKMLEKFHHKLEKHKDEVGRMI</sequence>
<dbReference type="PANTHER" id="PTHR15323:SF6">
    <property type="entry name" value="CELL DIVISION CYCLE PROTEIN 123 HOMOLOG"/>
    <property type="match status" value="1"/>
</dbReference>
<organism evidence="3 4">
    <name type="scientific">Lactuca sativa</name>
    <name type="common">Garden lettuce</name>
    <dbReference type="NCBI Taxonomy" id="4236"/>
    <lineage>
        <taxon>Eukaryota</taxon>
        <taxon>Viridiplantae</taxon>
        <taxon>Streptophyta</taxon>
        <taxon>Embryophyta</taxon>
        <taxon>Tracheophyta</taxon>
        <taxon>Spermatophyta</taxon>
        <taxon>Magnoliopsida</taxon>
        <taxon>eudicotyledons</taxon>
        <taxon>Gunneridae</taxon>
        <taxon>Pentapetalae</taxon>
        <taxon>asterids</taxon>
        <taxon>campanulids</taxon>
        <taxon>Asterales</taxon>
        <taxon>Asteraceae</taxon>
        <taxon>Cichorioideae</taxon>
        <taxon>Cichorieae</taxon>
        <taxon>Lactucinae</taxon>
        <taxon>Lactuca</taxon>
    </lineage>
</organism>
<evidence type="ECO:0000256" key="2">
    <source>
        <dbReference type="SAM" id="MobiDB-lite"/>
    </source>
</evidence>